<dbReference type="PANTHER" id="PTHR45661:SF3">
    <property type="entry name" value="IG-LIKE DOMAIN-CONTAINING PROTEIN"/>
    <property type="match status" value="1"/>
</dbReference>
<dbReference type="InterPro" id="IPR032675">
    <property type="entry name" value="LRR_dom_sf"/>
</dbReference>
<dbReference type="Gene3D" id="3.80.10.10">
    <property type="entry name" value="Ribonuclease Inhibitor"/>
    <property type="match status" value="2"/>
</dbReference>
<sequence length="663" mass="73265">MFLIIIFYLYLQNRFLYYLKIKFYEANHFNALACTSTSLFAQSQIKVGDFVYEVISEKTVELHEFTNTEATKADVPATIQDGGKTYQVTVIGESAFENKNNLVSITIPNGIIDIKKRAFRQTGITAFEIPNTVKNISDYAFDATYLSSIEIPSSVERIGANAFFGYTDKNRQLKSVKLNEGLKYIGSAAFYNTQITDITIPASVDSIDNSAFFKNAKLQTVKLQEGLKYIGDGAFKVCETLSDIKLPSTLTYLGAQAFFMDRKLTSINLPENLKKIGGSAFSASGINIFDIAPNNAYFKVVSGCLYDKDNKVFYAVPMTGTTEVKVLDKTIGIMDGAFWGSQVTKVVLPETIIGIGEDAFCETPLASINLPKGIFYIGEEAFGCTNLTEVVVPENTIHILKRTFAKCPNLKKVTLPSGVKALDTQAFIFSPAIESVTCRGSVAPHLVPAYDVDEYQFSVAKTIPLYVPKGCTQSYKDEGWDSYLAITETSKGVLKHVSTNPIDSISLQKNATATFEINFDEEITIIKNNPDVYIREQSLQTPPYKTFDYGWNARVDNKKTLVVYAADADGYTDTFIAKEGKGYYVVIPEGTVKNSVGEENEQIVMFFYGPNTTSGITNTQLNNATNSAIVARYNLQGQVVSSNQRGIQIIKYADGTVRKVVIQ</sequence>
<gene>
    <name evidence="1" type="ORF">DXC89_01655</name>
</gene>
<dbReference type="SUPFAM" id="SSF52058">
    <property type="entry name" value="L domain-like"/>
    <property type="match status" value="1"/>
</dbReference>
<dbReference type="InterPro" id="IPR053139">
    <property type="entry name" value="Surface_bspA-like"/>
</dbReference>
<proteinExistence type="predicted"/>
<dbReference type="AlphaFoldDB" id="A0A3E4QML7"/>
<name>A0A3E4QML7_9BACT</name>
<evidence type="ECO:0000313" key="1">
    <source>
        <dbReference type="EMBL" id="RGL05280.1"/>
    </source>
</evidence>
<evidence type="ECO:0000313" key="2">
    <source>
        <dbReference type="Proteomes" id="UP000260835"/>
    </source>
</evidence>
<dbReference type="EMBL" id="QSRD01000007">
    <property type="protein sequence ID" value="RGL05280.1"/>
    <property type="molecule type" value="Genomic_DNA"/>
</dbReference>
<dbReference type="Proteomes" id="UP000260835">
    <property type="component" value="Unassembled WGS sequence"/>
</dbReference>
<protein>
    <submittedName>
        <fullName evidence="1">Leucine-rich repeat domain-containing protein</fullName>
    </submittedName>
</protein>
<dbReference type="Pfam" id="PF13306">
    <property type="entry name" value="LRR_5"/>
    <property type="match status" value="2"/>
</dbReference>
<comment type="caution">
    <text evidence="1">The sequence shown here is derived from an EMBL/GenBank/DDBJ whole genome shotgun (WGS) entry which is preliminary data.</text>
</comment>
<dbReference type="InterPro" id="IPR026906">
    <property type="entry name" value="LRR_5"/>
</dbReference>
<dbReference type="RefSeq" id="WP_117653114.1">
    <property type="nucleotide sequence ID" value="NZ_CABOGP010000007.1"/>
</dbReference>
<organism evidence="1 2">
    <name type="scientific">Prevotella disiens</name>
    <dbReference type="NCBI Taxonomy" id="28130"/>
    <lineage>
        <taxon>Bacteria</taxon>
        <taxon>Pseudomonadati</taxon>
        <taxon>Bacteroidota</taxon>
        <taxon>Bacteroidia</taxon>
        <taxon>Bacteroidales</taxon>
        <taxon>Prevotellaceae</taxon>
        <taxon>Prevotella</taxon>
    </lineage>
</organism>
<accession>A0A3E4QML7</accession>
<reference evidence="1 2" key="1">
    <citation type="submission" date="2018-08" db="EMBL/GenBank/DDBJ databases">
        <title>A genome reference for cultivated species of the human gut microbiota.</title>
        <authorList>
            <person name="Zou Y."/>
            <person name="Xue W."/>
            <person name="Luo G."/>
        </authorList>
    </citation>
    <scope>NUCLEOTIDE SEQUENCE [LARGE SCALE GENOMIC DNA]</scope>
    <source>
        <strain evidence="1 2">TF09-12</strain>
    </source>
</reference>
<dbReference type="PANTHER" id="PTHR45661">
    <property type="entry name" value="SURFACE ANTIGEN"/>
    <property type="match status" value="1"/>
</dbReference>